<name>A0A4P6UY24_9HYPH</name>
<dbReference type="PANTHER" id="PTHR31760:SF0">
    <property type="entry name" value="S-ADENOSYL-L-METHIONINE-DEPENDENT METHYLTRANSFERASES SUPERFAMILY PROTEIN"/>
    <property type="match status" value="1"/>
</dbReference>
<dbReference type="RefSeq" id="WP_131614960.1">
    <property type="nucleotide sequence ID" value="NZ_CP036532.1"/>
</dbReference>
<evidence type="ECO:0000313" key="8">
    <source>
        <dbReference type="Proteomes" id="UP000293719"/>
    </source>
</evidence>
<comment type="similarity">
    <text evidence="6">Belongs to the methyltransferase superfamily. RNA methyltransferase RsmG family.</text>
</comment>
<feature type="binding site" evidence="6">
    <location>
        <begin position="125"/>
        <end position="126"/>
    </location>
    <ligand>
        <name>S-adenosyl-L-methionine</name>
        <dbReference type="ChEBI" id="CHEBI:59789"/>
    </ligand>
</feature>
<comment type="subcellular location">
    <subcellularLocation>
        <location evidence="6">Cytoplasm</location>
    </subcellularLocation>
</comment>
<organism evidence="7 8">
    <name type="scientific">Roseitalea porphyridii</name>
    <dbReference type="NCBI Taxonomy" id="1852022"/>
    <lineage>
        <taxon>Bacteria</taxon>
        <taxon>Pseudomonadati</taxon>
        <taxon>Pseudomonadota</taxon>
        <taxon>Alphaproteobacteria</taxon>
        <taxon>Hyphomicrobiales</taxon>
        <taxon>Ahrensiaceae</taxon>
        <taxon>Roseitalea</taxon>
    </lineage>
</organism>
<evidence type="ECO:0000256" key="4">
    <source>
        <dbReference type="ARBA" id="ARBA00022679"/>
    </source>
</evidence>
<feature type="binding site" evidence="6">
    <location>
        <position position="77"/>
    </location>
    <ligand>
        <name>S-adenosyl-L-methionine</name>
        <dbReference type="ChEBI" id="CHEBI:59789"/>
    </ligand>
</feature>
<dbReference type="OrthoDB" id="9808773at2"/>
<dbReference type="PANTHER" id="PTHR31760">
    <property type="entry name" value="S-ADENOSYL-L-METHIONINE-DEPENDENT METHYLTRANSFERASES SUPERFAMILY PROTEIN"/>
    <property type="match status" value="1"/>
</dbReference>
<dbReference type="GO" id="GO:0070043">
    <property type="term" value="F:rRNA (guanine-N7-)-methyltransferase activity"/>
    <property type="evidence" value="ECO:0007669"/>
    <property type="project" value="UniProtKB-UniRule"/>
</dbReference>
<dbReference type="SUPFAM" id="SSF53335">
    <property type="entry name" value="S-adenosyl-L-methionine-dependent methyltransferases"/>
    <property type="match status" value="1"/>
</dbReference>
<evidence type="ECO:0000256" key="3">
    <source>
        <dbReference type="ARBA" id="ARBA00022603"/>
    </source>
</evidence>
<evidence type="ECO:0000313" key="7">
    <source>
        <dbReference type="EMBL" id="QBK29259.1"/>
    </source>
</evidence>
<dbReference type="AlphaFoldDB" id="A0A4P6UY24"/>
<dbReference type="InterPro" id="IPR029063">
    <property type="entry name" value="SAM-dependent_MTases_sf"/>
</dbReference>
<keyword evidence="5 6" id="KW-0949">S-adenosyl-L-methionine</keyword>
<sequence>MSARSIQTALPGNVSRETLERLDRFETLFRDWSRRINLVAASTEEEFWTRHIADSAQLVAIAPDARHWADLGSGGGFPGMVVAILMSEAADARVDLIESNRKKAAFLQTARAQCAPAARVHAGRIEAVVPTIPQPEIVTARALAPLPDLIELAAPWMKAGTRALFHKGRGYATELAECRAHWEFDLVEHPSRIAAGSVILDLTAVRRRGSG</sequence>
<protein>
    <recommendedName>
        <fullName evidence="6">Ribosomal RNA small subunit methyltransferase G</fullName>
        <ecNumber evidence="6">2.1.1.170</ecNumber>
    </recommendedName>
    <alternativeName>
        <fullName evidence="6">16S rRNA 7-methylguanosine methyltransferase</fullName>
        <shortName evidence="6">16S rRNA m7G methyltransferase</shortName>
    </alternativeName>
</protein>
<evidence type="ECO:0000256" key="5">
    <source>
        <dbReference type="ARBA" id="ARBA00022691"/>
    </source>
</evidence>
<accession>A0A4P6UY24</accession>
<feature type="binding site" evidence="6">
    <location>
        <position position="72"/>
    </location>
    <ligand>
        <name>S-adenosyl-L-methionine</name>
        <dbReference type="ChEBI" id="CHEBI:59789"/>
    </ligand>
</feature>
<keyword evidence="1 6" id="KW-0963">Cytoplasm</keyword>
<dbReference type="KEGG" id="rpod:E0E05_00810"/>
<proteinExistence type="inferred from homology"/>
<dbReference type="PIRSF" id="PIRSF003078">
    <property type="entry name" value="GidB"/>
    <property type="match status" value="1"/>
</dbReference>
<dbReference type="Proteomes" id="UP000293719">
    <property type="component" value="Chromosome"/>
</dbReference>
<dbReference type="Gene3D" id="3.40.50.150">
    <property type="entry name" value="Vaccinia Virus protein VP39"/>
    <property type="match status" value="1"/>
</dbReference>
<dbReference type="GO" id="GO:0005829">
    <property type="term" value="C:cytosol"/>
    <property type="evidence" value="ECO:0007669"/>
    <property type="project" value="TreeGrafter"/>
</dbReference>
<dbReference type="InterPro" id="IPR003682">
    <property type="entry name" value="rRNA_ssu_MeTfrase_G"/>
</dbReference>
<dbReference type="NCBIfam" id="TIGR00138">
    <property type="entry name" value="rsmG_gidB"/>
    <property type="match status" value="1"/>
</dbReference>
<evidence type="ECO:0000256" key="1">
    <source>
        <dbReference type="ARBA" id="ARBA00022490"/>
    </source>
</evidence>
<feature type="binding site" evidence="6">
    <location>
        <position position="141"/>
    </location>
    <ligand>
        <name>S-adenosyl-L-methionine</name>
        <dbReference type="ChEBI" id="CHEBI:59789"/>
    </ligand>
</feature>
<comment type="catalytic activity">
    <reaction evidence="6">
        <text>guanosine(527) in 16S rRNA + S-adenosyl-L-methionine = N(7)-methylguanosine(527) in 16S rRNA + S-adenosyl-L-homocysteine</text>
        <dbReference type="Rhea" id="RHEA:42732"/>
        <dbReference type="Rhea" id="RHEA-COMP:10209"/>
        <dbReference type="Rhea" id="RHEA-COMP:10210"/>
        <dbReference type="ChEBI" id="CHEBI:57856"/>
        <dbReference type="ChEBI" id="CHEBI:59789"/>
        <dbReference type="ChEBI" id="CHEBI:74269"/>
        <dbReference type="ChEBI" id="CHEBI:74480"/>
        <dbReference type="EC" id="2.1.1.170"/>
    </reaction>
</comment>
<evidence type="ECO:0000256" key="2">
    <source>
        <dbReference type="ARBA" id="ARBA00022552"/>
    </source>
</evidence>
<gene>
    <name evidence="6 7" type="primary">rsmG</name>
    <name evidence="7" type="ORF">E0E05_00810</name>
</gene>
<dbReference type="Pfam" id="PF02527">
    <property type="entry name" value="GidB"/>
    <property type="match status" value="1"/>
</dbReference>
<keyword evidence="4 6" id="KW-0808">Transferase</keyword>
<comment type="caution">
    <text evidence="6">Lacks conserved residue(s) required for the propagation of feature annotation.</text>
</comment>
<dbReference type="EC" id="2.1.1.170" evidence="6"/>
<dbReference type="EMBL" id="CP036532">
    <property type="protein sequence ID" value="QBK29259.1"/>
    <property type="molecule type" value="Genomic_DNA"/>
</dbReference>
<keyword evidence="3 6" id="KW-0489">Methyltransferase</keyword>
<comment type="function">
    <text evidence="6">Specifically methylates the N7 position of guanine in position 527 of 16S rRNA.</text>
</comment>
<reference evidence="7 8" key="1">
    <citation type="journal article" date="2017" name="Int. J. Syst. Evol. Microbiol.">
        <title>Roseitalea porphyridii gen. nov., sp. nov., isolated from a red alga, and reclassification of Hoeflea suaedae Chung et al. 2013 as Pseudohoeflea suaedae gen. nov., comb. nov.</title>
        <authorList>
            <person name="Hyeon J.W."/>
            <person name="Jeong S.E."/>
            <person name="Baek K."/>
            <person name="Jeon C.O."/>
        </authorList>
    </citation>
    <scope>NUCLEOTIDE SEQUENCE [LARGE SCALE GENOMIC DNA]</scope>
    <source>
        <strain evidence="7 8">MA7-20</strain>
    </source>
</reference>
<keyword evidence="2 6" id="KW-0698">rRNA processing</keyword>
<evidence type="ECO:0000256" key="6">
    <source>
        <dbReference type="HAMAP-Rule" id="MF_00074"/>
    </source>
</evidence>
<dbReference type="GeneID" id="90765820"/>
<dbReference type="HAMAP" id="MF_00074">
    <property type="entry name" value="16SrRNA_methyltr_G"/>
    <property type="match status" value="1"/>
</dbReference>
<keyword evidence="8" id="KW-1185">Reference proteome</keyword>